<dbReference type="AlphaFoldDB" id="A0A5J4VP47"/>
<organism evidence="1 2">
    <name type="scientific">Streblomastix strix</name>
    <dbReference type="NCBI Taxonomy" id="222440"/>
    <lineage>
        <taxon>Eukaryota</taxon>
        <taxon>Metamonada</taxon>
        <taxon>Preaxostyla</taxon>
        <taxon>Oxymonadida</taxon>
        <taxon>Streblomastigidae</taxon>
        <taxon>Streblomastix</taxon>
    </lineage>
</organism>
<protein>
    <submittedName>
        <fullName evidence="1">Uncharacterized protein</fullName>
    </submittedName>
</protein>
<reference evidence="1 2" key="1">
    <citation type="submission" date="2019-03" db="EMBL/GenBank/DDBJ databases">
        <title>Single cell metagenomics reveals metabolic interactions within the superorganism composed of flagellate Streblomastix strix and complex community of Bacteroidetes bacteria on its surface.</title>
        <authorList>
            <person name="Treitli S.C."/>
            <person name="Kolisko M."/>
            <person name="Husnik F."/>
            <person name="Keeling P."/>
            <person name="Hampl V."/>
        </authorList>
    </citation>
    <scope>NUCLEOTIDE SEQUENCE [LARGE SCALE GENOMIC DNA]</scope>
    <source>
        <strain evidence="1">ST1C</strain>
    </source>
</reference>
<dbReference type="Proteomes" id="UP000324800">
    <property type="component" value="Unassembled WGS sequence"/>
</dbReference>
<name>A0A5J4VP47_9EUKA</name>
<accession>A0A5J4VP47</accession>
<evidence type="ECO:0000313" key="2">
    <source>
        <dbReference type="Proteomes" id="UP000324800"/>
    </source>
</evidence>
<comment type="caution">
    <text evidence="1">The sequence shown here is derived from an EMBL/GenBank/DDBJ whole genome shotgun (WGS) entry which is preliminary data.</text>
</comment>
<dbReference type="EMBL" id="SNRW01005847">
    <property type="protein sequence ID" value="KAA6384255.1"/>
    <property type="molecule type" value="Genomic_DNA"/>
</dbReference>
<evidence type="ECO:0000313" key="1">
    <source>
        <dbReference type="EMBL" id="KAA6384255.1"/>
    </source>
</evidence>
<sequence>MLPVEEIQPFHLQGIDDLFNQRIDQSVLRIQISNKSDVIDVVVDIILGSILIGIKWFENQKPHLFRETIKNDGIVNVLYEDVLIKEDTSKKARNIAAISIGRLYESI</sequence>
<gene>
    <name evidence="1" type="ORF">EZS28_020220</name>
</gene>
<proteinExistence type="predicted"/>